<evidence type="ECO:0008006" key="5">
    <source>
        <dbReference type="Google" id="ProtNLM"/>
    </source>
</evidence>
<feature type="region of interest" description="Disordered" evidence="1">
    <location>
        <begin position="24"/>
        <end position="64"/>
    </location>
</feature>
<dbReference type="RefSeq" id="WP_091719101.1">
    <property type="nucleotide sequence ID" value="NZ_FNHS01000013.1"/>
</dbReference>
<evidence type="ECO:0000256" key="1">
    <source>
        <dbReference type="SAM" id="MobiDB-lite"/>
    </source>
</evidence>
<keyword evidence="2" id="KW-0732">Signal</keyword>
<reference evidence="4" key="1">
    <citation type="submission" date="2016-10" db="EMBL/GenBank/DDBJ databases">
        <authorList>
            <person name="Varghese N."/>
            <person name="Submissions S."/>
        </authorList>
    </citation>
    <scope>NUCLEOTIDE SEQUENCE [LARGE SCALE GENOMIC DNA]</scope>
    <source>
        <strain evidence="4">BL47</strain>
    </source>
</reference>
<protein>
    <recommendedName>
        <fullName evidence="5">Serine/threonine protein kinase</fullName>
    </recommendedName>
</protein>
<feature type="chain" id="PRO_5011535450" description="Serine/threonine protein kinase" evidence="2">
    <location>
        <begin position="22"/>
        <end position="134"/>
    </location>
</feature>
<name>A0A1H0FU81_9HYPH</name>
<sequence>MKLAMLACLAALCLAGPIAHAAPGEASRPAVPAHGQPVEASASHPAATAGEAGPRQGVSARIERRRRSYAACNRASHQRGLRGGKRRRFLIRCRLGYERTRGQTGQSAGPSTGQPAAPSTGQAAGQPAQPGRKP</sequence>
<feature type="signal peptide" evidence="2">
    <location>
        <begin position="1"/>
        <end position="21"/>
    </location>
</feature>
<dbReference type="EMBL" id="FNHS01000013">
    <property type="protein sequence ID" value="SDN98213.1"/>
    <property type="molecule type" value="Genomic_DNA"/>
</dbReference>
<organism evidence="3 4">
    <name type="scientific">Methylobacterium phyllostachyos</name>
    <dbReference type="NCBI Taxonomy" id="582672"/>
    <lineage>
        <taxon>Bacteria</taxon>
        <taxon>Pseudomonadati</taxon>
        <taxon>Pseudomonadota</taxon>
        <taxon>Alphaproteobacteria</taxon>
        <taxon>Hyphomicrobiales</taxon>
        <taxon>Methylobacteriaceae</taxon>
        <taxon>Methylobacterium</taxon>
    </lineage>
</organism>
<evidence type="ECO:0000313" key="3">
    <source>
        <dbReference type="EMBL" id="SDN98213.1"/>
    </source>
</evidence>
<gene>
    <name evidence="3" type="ORF">SAMN05216360_113101</name>
</gene>
<accession>A0A1H0FU81</accession>
<proteinExistence type="predicted"/>
<feature type="compositionally biased region" description="Polar residues" evidence="1">
    <location>
        <begin position="102"/>
        <end position="123"/>
    </location>
</feature>
<evidence type="ECO:0000256" key="2">
    <source>
        <dbReference type="SAM" id="SignalP"/>
    </source>
</evidence>
<dbReference type="AlphaFoldDB" id="A0A1H0FU81"/>
<dbReference type="Proteomes" id="UP000198704">
    <property type="component" value="Unassembled WGS sequence"/>
</dbReference>
<evidence type="ECO:0000313" key="4">
    <source>
        <dbReference type="Proteomes" id="UP000198704"/>
    </source>
</evidence>
<feature type="region of interest" description="Disordered" evidence="1">
    <location>
        <begin position="99"/>
        <end position="134"/>
    </location>
</feature>
<keyword evidence="4" id="KW-1185">Reference proteome</keyword>
<dbReference type="STRING" id="582672.SAMN05216360_113101"/>